<dbReference type="SUPFAM" id="SSF51556">
    <property type="entry name" value="Metallo-dependent hydrolases"/>
    <property type="match status" value="1"/>
</dbReference>
<organism evidence="1">
    <name type="scientific">marine metagenome</name>
    <dbReference type="NCBI Taxonomy" id="408172"/>
    <lineage>
        <taxon>unclassified sequences</taxon>
        <taxon>metagenomes</taxon>
        <taxon>ecological metagenomes</taxon>
    </lineage>
</organism>
<protein>
    <recommendedName>
        <fullName evidence="2">Dipeptidase</fullName>
    </recommendedName>
</protein>
<sequence length="240" mass="26509">MANTSIPLVSQINRVPSMTVELTGEDERKYQEIMESILMIDMHEHPMVFPDNLDRLIEYLRNSDYEWGYEAAKHGGWSTVTTANGFRGAINPTHASSAEFDLVLDEIGIMLTDMSLHSDVVTKVTSPDEILSAHQQGKLGFFPTVEHLAIGNQLHRVDVLYAMGVRLAGLTYSHKSYIGDGSAEITDAGLSQFGQAVIERMNRLGMAVDLSHAGHETALQAIEYSEAPPILSHHASFTLR</sequence>
<dbReference type="Pfam" id="PF01244">
    <property type="entry name" value="Peptidase_M19"/>
    <property type="match status" value="1"/>
</dbReference>
<dbReference type="InterPro" id="IPR008257">
    <property type="entry name" value="Pept_M19"/>
</dbReference>
<evidence type="ECO:0000313" key="1">
    <source>
        <dbReference type="EMBL" id="SVD94795.1"/>
    </source>
</evidence>
<evidence type="ECO:0008006" key="2">
    <source>
        <dbReference type="Google" id="ProtNLM"/>
    </source>
</evidence>
<feature type="non-terminal residue" evidence="1">
    <location>
        <position position="240"/>
    </location>
</feature>
<dbReference type="AlphaFoldDB" id="A0A382ZI99"/>
<gene>
    <name evidence="1" type="ORF">METZ01_LOCUS447649</name>
</gene>
<proteinExistence type="predicted"/>
<dbReference type="PROSITE" id="PS51365">
    <property type="entry name" value="RENAL_DIPEPTIDASE_2"/>
    <property type="match status" value="1"/>
</dbReference>
<accession>A0A382ZI99</accession>
<name>A0A382ZI99_9ZZZZ</name>
<dbReference type="EMBL" id="UINC01183848">
    <property type="protein sequence ID" value="SVD94795.1"/>
    <property type="molecule type" value="Genomic_DNA"/>
</dbReference>
<dbReference type="PANTHER" id="PTHR10443:SF12">
    <property type="entry name" value="DIPEPTIDASE"/>
    <property type="match status" value="1"/>
</dbReference>
<dbReference type="GO" id="GO:0070573">
    <property type="term" value="F:metallodipeptidase activity"/>
    <property type="evidence" value="ECO:0007669"/>
    <property type="project" value="InterPro"/>
</dbReference>
<dbReference type="Gene3D" id="3.20.20.140">
    <property type="entry name" value="Metal-dependent hydrolases"/>
    <property type="match status" value="1"/>
</dbReference>
<dbReference type="InterPro" id="IPR032466">
    <property type="entry name" value="Metal_Hydrolase"/>
</dbReference>
<dbReference type="PANTHER" id="PTHR10443">
    <property type="entry name" value="MICROSOMAL DIPEPTIDASE"/>
    <property type="match status" value="1"/>
</dbReference>
<reference evidence="1" key="1">
    <citation type="submission" date="2018-05" db="EMBL/GenBank/DDBJ databases">
        <authorList>
            <person name="Lanie J.A."/>
            <person name="Ng W.-L."/>
            <person name="Kazmierczak K.M."/>
            <person name="Andrzejewski T.M."/>
            <person name="Davidsen T.M."/>
            <person name="Wayne K.J."/>
            <person name="Tettelin H."/>
            <person name="Glass J.I."/>
            <person name="Rusch D."/>
            <person name="Podicherti R."/>
            <person name="Tsui H.-C.T."/>
            <person name="Winkler M.E."/>
        </authorList>
    </citation>
    <scope>NUCLEOTIDE SEQUENCE</scope>
</reference>
<dbReference type="GO" id="GO:0006508">
    <property type="term" value="P:proteolysis"/>
    <property type="evidence" value="ECO:0007669"/>
    <property type="project" value="InterPro"/>
</dbReference>